<feature type="transmembrane region" description="Helical" evidence="6">
    <location>
        <begin position="200"/>
        <end position="219"/>
    </location>
</feature>
<feature type="transmembrane region" description="Helical" evidence="6">
    <location>
        <begin position="161"/>
        <end position="180"/>
    </location>
</feature>
<feature type="transmembrane region" description="Helical" evidence="6">
    <location>
        <begin position="125"/>
        <end position="149"/>
    </location>
</feature>
<feature type="transmembrane region" description="Helical" evidence="6">
    <location>
        <begin position="248"/>
        <end position="268"/>
    </location>
</feature>
<comment type="caution">
    <text evidence="7">The sequence shown here is derived from an EMBL/GenBank/DDBJ whole genome shotgun (WGS) entry which is preliminary data.</text>
</comment>
<dbReference type="Pfam" id="PF09678">
    <property type="entry name" value="Caa3_CtaG"/>
    <property type="match status" value="1"/>
</dbReference>
<evidence type="ECO:0000313" key="7">
    <source>
        <dbReference type="EMBL" id="MDT0635942.1"/>
    </source>
</evidence>
<accession>A0ABU3C301</accession>
<dbReference type="InterPro" id="IPR019108">
    <property type="entry name" value="Caa3_assmbl_CtaG-rel"/>
</dbReference>
<reference evidence="7 8" key="1">
    <citation type="submission" date="2023-09" db="EMBL/GenBank/DDBJ databases">
        <authorList>
            <person name="Rey-Velasco X."/>
        </authorList>
    </citation>
    <scope>NUCLEOTIDE SEQUENCE [LARGE SCALE GENOMIC DNA]</scope>
    <source>
        <strain evidence="7 8">W335</strain>
    </source>
</reference>
<evidence type="ECO:0000256" key="1">
    <source>
        <dbReference type="ARBA" id="ARBA00004651"/>
    </source>
</evidence>
<evidence type="ECO:0000256" key="5">
    <source>
        <dbReference type="ARBA" id="ARBA00023136"/>
    </source>
</evidence>
<evidence type="ECO:0000256" key="4">
    <source>
        <dbReference type="ARBA" id="ARBA00022989"/>
    </source>
</evidence>
<evidence type="ECO:0000256" key="3">
    <source>
        <dbReference type="ARBA" id="ARBA00022692"/>
    </source>
</evidence>
<dbReference type="Proteomes" id="UP001251857">
    <property type="component" value="Unassembled WGS sequence"/>
</dbReference>
<feature type="transmembrane region" description="Helical" evidence="6">
    <location>
        <begin position="83"/>
        <end position="104"/>
    </location>
</feature>
<dbReference type="RefSeq" id="WP_311653837.1">
    <property type="nucleotide sequence ID" value="NZ_JAVRIB010000015.1"/>
</dbReference>
<protein>
    <submittedName>
        <fullName evidence="7">Cytochrome c oxidase assembly protein</fullName>
    </submittedName>
</protein>
<keyword evidence="4 6" id="KW-1133">Transmembrane helix</keyword>
<keyword evidence="3 6" id="KW-0812">Transmembrane</keyword>
<keyword evidence="5 6" id="KW-0472">Membrane</keyword>
<dbReference type="EMBL" id="JAVRIB010000015">
    <property type="protein sequence ID" value="MDT0635942.1"/>
    <property type="molecule type" value="Genomic_DNA"/>
</dbReference>
<evidence type="ECO:0000256" key="2">
    <source>
        <dbReference type="ARBA" id="ARBA00022475"/>
    </source>
</evidence>
<comment type="subcellular location">
    <subcellularLocation>
        <location evidence="1">Cell membrane</location>
        <topology evidence="1">Multi-pass membrane protein</topology>
    </subcellularLocation>
</comment>
<sequence>MVDEGLLSWLRLLLPWEPLWPLIATFMLVLAIYVRGLGRRSQLSDMPGALGFLTGLAMMYAVMQTHLDYLAQYMFFVHRGQHLVLHHLGPFLIALSAPSAVLAAGSPNWLRAAWQRLAGSLPVRAIYRVVQQPVIAGLLFVGLIYFWLIPSVHFDAMLSARYYWLMNLSMAIDGLLFWWLMLDPRPPGATPVTRGIGVRIAVLCAVMPPQILLGAWIALSRDVIFDVYAVCGRAWPISPMVDQQLGGLLTWIPAAMMSVLATLVLLRLHFRHERARRSPTPYPAASEAL</sequence>
<evidence type="ECO:0000256" key="6">
    <source>
        <dbReference type="SAM" id="Phobius"/>
    </source>
</evidence>
<name>A0ABU3C301_9GAMM</name>
<organism evidence="7 8">
    <name type="scientific">Spectribacter hydrogenoxidans</name>
    <dbReference type="NCBI Taxonomy" id="3075608"/>
    <lineage>
        <taxon>Bacteria</taxon>
        <taxon>Pseudomonadati</taxon>
        <taxon>Pseudomonadota</taxon>
        <taxon>Gammaproteobacteria</taxon>
        <taxon>Salinisphaerales</taxon>
        <taxon>Salinisphaeraceae</taxon>
        <taxon>Spectribacter</taxon>
    </lineage>
</organism>
<feature type="transmembrane region" description="Helical" evidence="6">
    <location>
        <begin position="46"/>
        <end position="63"/>
    </location>
</feature>
<gene>
    <name evidence="7" type="ORF">RM532_13385</name>
</gene>
<keyword evidence="2" id="KW-1003">Cell membrane</keyword>
<keyword evidence="8" id="KW-1185">Reference proteome</keyword>
<feature type="transmembrane region" description="Helical" evidence="6">
    <location>
        <begin position="18"/>
        <end position="34"/>
    </location>
</feature>
<proteinExistence type="predicted"/>
<evidence type="ECO:0000313" key="8">
    <source>
        <dbReference type="Proteomes" id="UP001251857"/>
    </source>
</evidence>